<dbReference type="InterPro" id="IPR001356">
    <property type="entry name" value="HD"/>
</dbReference>
<feature type="compositionally biased region" description="Basic residues" evidence="9">
    <location>
        <begin position="342"/>
        <end position="351"/>
    </location>
</feature>
<dbReference type="GO" id="GO:0003677">
    <property type="term" value="F:DNA binding"/>
    <property type="evidence" value="ECO:0007669"/>
    <property type="project" value="UniProtKB-UniRule"/>
</dbReference>
<dbReference type="SUPFAM" id="SSF46689">
    <property type="entry name" value="Homeodomain-like"/>
    <property type="match status" value="1"/>
</dbReference>
<dbReference type="AlphaFoldDB" id="A0A077WBY5"/>
<evidence type="ECO:0000256" key="4">
    <source>
        <dbReference type="ARBA" id="ARBA00023155"/>
    </source>
</evidence>
<comment type="similarity">
    <text evidence="7">Belongs to the TALE/TGIF homeobox family.</text>
</comment>
<name>A0A077WBY5_9FUNG</name>
<feature type="compositionally biased region" description="Low complexity" evidence="9">
    <location>
        <begin position="184"/>
        <end position="206"/>
    </location>
</feature>
<evidence type="ECO:0000256" key="3">
    <source>
        <dbReference type="ARBA" id="ARBA00023125"/>
    </source>
</evidence>
<dbReference type="GO" id="GO:0005634">
    <property type="term" value="C:nucleus"/>
    <property type="evidence" value="ECO:0007669"/>
    <property type="project" value="UniProtKB-SubCell"/>
</dbReference>
<accession>A0A077WBY5</accession>
<dbReference type="Pfam" id="PF05920">
    <property type="entry name" value="Homeobox_KN"/>
    <property type="match status" value="1"/>
</dbReference>
<dbReference type="CDD" id="cd00086">
    <property type="entry name" value="homeodomain"/>
    <property type="match status" value="1"/>
</dbReference>
<dbReference type="PROSITE" id="PS50071">
    <property type="entry name" value="HOMEOBOX_2"/>
    <property type="match status" value="1"/>
</dbReference>
<dbReference type="OrthoDB" id="10056939at2759"/>
<dbReference type="InterPro" id="IPR008422">
    <property type="entry name" value="KN_HD"/>
</dbReference>
<feature type="compositionally biased region" description="Pro residues" evidence="9">
    <location>
        <begin position="154"/>
        <end position="163"/>
    </location>
</feature>
<dbReference type="FunFam" id="1.10.10.60:FF:000059">
    <property type="entry name" value="TGFB-induced factor homeobox 1"/>
    <property type="match status" value="1"/>
</dbReference>
<evidence type="ECO:0000256" key="2">
    <source>
        <dbReference type="ARBA" id="ARBA00023015"/>
    </source>
</evidence>
<feature type="region of interest" description="Disordered" evidence="9">
    <location>
        <begin position="288"/>
        <end position="310"/>
    </location>
</feature>
<keyword evidence="2" id="KW-0805">Transcription regulation</keyword>
<evidence type="ECO:0000259" key="10">
    <source>
        <dbReference type="PROSITE" id="PS50071"/>
    </source>
</evidence>
<comment type="subcellular location">
    <subcellularLocation>
        <location evidence="1 8">Nucleus</location>
    </subcellularLocation>
</comment>
<keyword evidence="5" id="KW-0804">Transcription</keyword>
<evidence type="ECO:0000256" key="1">
    <source>
        <dbReference type="ARBA" id="ARBA00004123"/>
    </source>
</evidence>
<evidence type="ECO:0000256" key="9">
    <source>
        <dbReference type="SAM" id="MobiDB-lite"/>
    </source>
</evidence>
<keyword evidence="4 8" id="KW-0371">Homeobox</keyword>
<dbReference type="InterPro" id="IPR050224">
    <property type="entry name" value="TALE_homeobox"/>
</dbReference>
<dbReference type="SMART" id="SM00389">
    <property type="entry name" value="HOX"/>
    <property type="match status" value="1"/>
</dbReference>
<dbReference type="EMBL" id="LK023315">
    <property type="protein sequence ID" value="CDS04960.1"/>
    <property type="molecule type" value="Genomic_DNA"/>
</dbReference>
<evidence type="ECO:0000256" key="6">
    <source>
        <dbReference type="ARBA" id="ARBA00023242"/>
    </source>
</evidence>
<feature type="region of interest" description="Disordered" evidence="9">
    <location>
        <begin position="327"/>
        <end position="351"/>
    </location>
</feature>
<dbReference type="Gene3D" id="1.10.10.60">
    <property type="entry name" value="Homeodomain-like"/>
    <property type="match status" value="1"/>
</dbReference>
<proteinExistence type="inferred from homology"/>
<evidence type="ECO:0000256" key="5">
    <source>
        <dbReference type="ARBA" id="ARBA00023163"/>
    </source>
</evidence>
<feature type="domain" description="Homeobox" evidence="10">
    <location>
        <begin position="206"/>
        <end position="269"/>
    </location>
</feature>
<feature type="compositionally biased region" description="Low complexity" evidence="9">
    <location>
        <begin position="330"/>
        <end position="341"/>
    </location>
</feature>
<feature type="region of interest" description="Disordered" evidence="9">
    <location>
        <begin position="134"/>
        <end position="164"/>
    </location>
</feature>
<sequence length="351" mass="40370">MDDEIGSLVQYKRRVFHPIILYHDHHYVENGLRRWGHVRVGEPYYGERIERRKQEISNMLRHNERFWASIRQGAHGNNNNNKEKQHSLSRISISNDNERRGDYHSYHLVTQHNQGQAVAQYSSSFINTVTAGSVTTSTTSGDNVSISSSSSSIPPSPISPTPPSLITNMHHHQYPCHHEYIRSSTIKKQSSSTPSTSTSDITSSVSHTKKRRGNLPKPVTAILRDWLAKHKTHPYPTEEEKVALAQQTNLTINQISNWFINARRRILQPMLQKEQEERMMYPTLSMHQDVSSHDDDVDISSPYDEIGSAQTKKQWQTNLVFRRPSDYDVSTTSTRTSNSITTRRRSSLRQQ</sequence>
<feature type="DNA-binding region" description="Homeobox" evidence="8">
    <location>
        <begin position="208"/>
        <end position="270"/>
    </location>
</feature>
<gene>
    <name evidence="11" type="ORF">LRAMOSA07490</name>
</gene>
<keyword evidence="3 8" id="KW-0238">DNA-binding</keyword>
<protein>
    <recommendedName>
        <fullName evidence="10">Homeobox domain-containing protein</fullName>
    </recommendedName>
</protein>
<feature type="region of interest" description="Disordered" evidence="9">
    <location>
        <begin position="184"/>
        <end position="217"/>
    </location>
</feature>
<reference evidence="11" key="1">
    <citation type="journal article" date="2014" name="Genome Announc.">
        <title>De novo whole-genome sequence and genome annotation of Lichtheimia ramosa.</title>
        <authorList>
            <person name="Linde J."/>
            <person name="Schwartze V."/>
            <person name="Binder U."/>
            <person name="Lass-Florl C."/>
            <person name="Voigt K."/>
            <person name="Horn F."/>
        </authorList>
    </citation>
    <scope>NUCLEOTIDE SEQUENCE</scope>
    <source>
        <strain evidence="11">JMRC FSU:6197</strain>
    </source>
</reference>
<feature type="compositionally biased region" description="Low complexity" evidence="9">
    <location>
        <begin position="134"/>
        <end position="153"/>
    </location>
</feature>
<dbReference type="InterPro" id="IPR009057">
    <property type="entry name" value="Homeodomain-like_sf"/>
</dbReference>
<evidence type="ECO:0000256" key="7">
    <source>
        <dbReference type="ARBA" id="ARBA00038021"/>
    </source>
</evidence>
<evidence type="ECO:0000313" key="11">
    <source>
        <dbReference type="EMBL" id="CDS04960.1"/>
    </source>
</evidence>
<dbReference type="GO" id="GO:0006355">
    <property type="term" value="P:regulation of DNA-templated transcription"/>
    <property type="evidence" value="ECO:0007669"/>
    <property type="project" value="InterPro"/>
</dbReference>
<dbReference type="PANTHER" id="PTHR11850">
    <property type="entry name" value="HOMEOBOX PROTEIN TRANSCRIPTION FACTORS"/>
    <property type="match status" value="1"/>
</dbReference>
<keyword evidence="6 8" id="KW-0539">Nucleus</keyword>
<organism evidence="11">
    <name type="scientific">Lichtheimia ramosa</name>
    <dbReference type="NCBI Taxonomy" id="688394"/>
    <lineage>
        <taxon>Eukaryota</taxon>
        <taxon>Fungi</taxon>
        <taxon>Fungi incertae sedis</taxon>
        <taxon>Mucoromycota</taxon>
        <taxon>Mucoromycotina</taxon>
        <taxon>Mucoromycetes</taxon>
        <taxon>Mucorales</taxon>
        <taxon>Lichtheimiaceae</taxon>
        <taxon>Lichtheimia</taxon>
    </lineage>
</organism>
<evidence type="ECO:0000256" key="8">
    <source>
        <dbReference type="PROSITE-ProRule" id="PRU00108"/>
    </source>
</evidence>